<evidence type="ECO:0000313" key="1">
    <source>
        <dbReference type="EMBL" id="GAH05282.1"/>
    </source>
</evidence>
<dbReference type="EMBL" id="BART01020739">
    <property type="protein sequence ID" value="GAH05282.1"/>
    <property type="molecule type" value="Genomic_DNA"/>
</dbReference>
<gene>
    <name evidence="1" type="ORF">S01H4_38458</name>
</gene>
<comment type="caution">
    <text evidence="1">The sequence shown here is derived from an EMBL/GenBank/DDBJ whole genome shotgun (WGS) entry which is preliminary data.</text>
</comment>
<name>X1CCH0_9ZZZZ</name>
<organism evidence="1">
    <name type="scientific">marine sediment metagenome</name>
    <dbReference type="NCBI Taxonomy" id="412755"/>
    <lineage>
        <taxon>unclassified sequences</taxon>
        <taxon>metagenomes</taxon>
        <taxon>ecological metagenomes</taxon>
    </lineage>
</organism>
<accession>X1CCH0</accession>
<proteinExistence type="predicted"/>
<feature type="non-terminal residue" evidence="1">
    <location>
        <position position="35"/>
    </location>
</feature>
<dbReference type="AlphaFoldDB" id="X1CCH0"/>
<sequence>MLTVTSLNGMSMPEAEIADLTMLTNPKQQGTSIWA</sequence>
<protein>
    <submittedName>
        <fullName evidence="1">Uncharacterized protein</fullName>
    </submittedName>
</protein>
<reference evidence="1" key="1">
    <citation type="journal article" date="2014" name="Front. Microbiol.">
        <title>High frequency of phylogenetically diverse reductive dehalogenase-homologous genes in deep subseafloor sedimentary metagenomes.</title>
        <authorList>
            <person name="Kawai M."/>
            <person name="Futagami T."/>
            <person name="Toyoda A."/>
            <person name="Takaki Y."/>
            <person name="Nishi S."/>
            <person name="Hori S."/>
            <person name="Arai W."/>
            <person name="Tsubouchi T."/>
            <person name="Morono Y."/>
            <person name="Uchiyama I."/>
            <person name="Ito T."/>
            <person name="Fujiyama A."/>
            <person name="Inagaki F."/>
            <person name="Takami H."/>
        </authorList>
    </citation>
    <scope>NUCLEOTIDE SEQUENCE</scope>
    <source>
        <strain evidence="1">Expedition CK06-06</strain>
    </source>
</reference>